<reference evidence="1" key="1">
    <citation type="submission" date="2014-09" db="EMBL/GenBank/DDBJ databases">
        <authorList>
            <person name="Magalhaes I.L.F."/>
            <person name="Oliveira U."/>
            <person name="Santos F.R."/>
            <person name="Vidigal T.H.D.A."/>
            <person name="Brescovit A.D."/>
            <person name="Santos A.J."/>
        </authorList>
    </citation>
    <scope>NUCLEOTIDE SEQUENCE</scope>
    <source>
        <tissue evidence="1">Shoot tissue taken approximately 20 cm above the soil surface</tissue>
    </source>
</reference>
<protein>
    <submittedName>
        <fullName evidence="1">Uncharacterized protein</fullName>
    </submittedName>
</protein>
<sequence length="22" mass="2361">MAQKIRVPNITISIVVSAHLGI</sequence>
<accession>A0A0A9A2N5</accession>
<dbReference type="AlphaFoldDB" id="A0A0A9A2N5"/>
<proteinExistence type="predicted"/>
<organism evidence="1">
    <name type="scientific">Arundo donax</name>
    <name type="common">Giant reed</name>
    <name type="synonym">Donax arundinaceus</name>
    <dbReference type="NCBI Taxonomy" id="35708"/>
    <lineage>
        <taxon>Eukaryota</taxon>
        <taxon>Viridiplantae</taxon>
        <taxon>Streptophyta</taxon>
        <taxon>Embryophyta</taxon>
        <taxon>Tracheophyta</taxon>
        <taxon>Spermatophyta</taxon>
        <taxon>Magnoliopsida</taxon>
        <taxon>Liliopsida</taxon>
        <taxon>Poales</taxon>
        <taxon>Poaceae</taxon>
        <taxon>PACMAD clade</taxon>
        <taxon>Arundinoideae</taxon>
        <taxon>Arundineae</taxon>
        <taxon>Arundo</taxon>
    </lineage>
</organism>
<evidence type="ECO:0000313" key="1">
    <source>
        <dbReference type="EMBL" id="JAD45909.1"/>
    </source>
</evidence>
<reference evidence="1" key="2">
    <citation type="journal article" date="2015" name="Data Brief">
        <title>Shoot transcriptome of the giant reed, Arundo donax.</title>
        <authorList>
            <person name="Barrero R.A."/>
            <person name="Guerrero F.D."/>
            <person name="Moolhuijzen P."/>
            <person name="Goolsby J.A."/>
            <person name="Tidwell J."/>
            <person name="Bellgard S.E."/>
            <person name="Bellgard M.I."/>
        </authorList>
    </citation>
    <scope>NUCLEOTIDE SEQUENCE</scope>
    <source>
        <tissue evidence="1">Shoot tissue taken approximately 20 cm above the soil surface</tissue>
    </source>
</reference>
<dbReference type="EMBL" id="GBRH01251986">
    <property type="protein sequence ID" value="JAD45909.1"/>
    <property type="molecule type" value="Transcribed_RNA"/>
</dbReference>
<name>A0A0A9A2N5_ARUDO</name>